<feature type="compositionally biased region" description="Basic and acidic residues" evidence="1">
    <location>
        <begin position="539"/>
        <end position="553"/>
    </location>
</feature>
<dbReference type="Pfam" id="PF13911">
    <property type="entry name" value="AhpC-TSA_2"/>
    <property type="match status" value="1"/>
</dbReference>
<evidence type="ECO:0000313" key="2">
    <source>
        <dbReference type="EMBL" id="KAG5651344.1"/>
    </source>
</evidence>
<evidence type="ECO:0000256" key="1">
    <source>
        <dbReference type="SAM" id="MobiDB-lite"/>
    </source>
</evidence>
<feature type="compositionally biased region" description="Low complexity" evidence="1">
    <location>
        <begin position="717"/>
        <end position="726"/>
    </location>
</feature>
<feature type="compositionally biased region" description="Basic and acidic residues" evidence="1">
    <location>
        <begin position="752"/>
        <end position="767"/>
    </location>
</feature>
<feature type="compositionally biased region" description="Polar residues" evidence="1">
    <location>
        <begin position="142"/>
        <end position="161"/>
    </location>
</feature>
<feature type="region of interest" description="Disordered" evidence="1">
    <location>
        <begin position="503"/>
        <end position="589"/>
    </location>
</feature>
<feature type="compositionally biased region" description="Polar residues" evidence="1">
    <location>
        <begin position="79"/>
        <end position="96"/>
    </location>
</feature>
<feature type="compositionally biased region" description="Basic and acidic residues" evidence="1">
    <location>
        <begin position="684"/>
        <end position="714"/>
    </location>
</feature>
<dbReference type="CDD" id="cd02970">
    <property type="entry name" value="PRX_like2"/>
    <property type="match status" value="1"/>
</dbReference>
<proteinExistence type="predicted"/>
<dbReference type="InterPro" id="IPR032801">
    <property type="entry name" value="PXL2A/B/C"/>
</dbReference>
<name>A0A9P7KIW2_9AGAR</name>
<dbReference type="OrthoDB" id="40334at2759"/>
<feature type="region of interest" description="Disordered" evidence="1">
    <location>
        <begin position="668"/>
        <end position="782"/>
    </location>
</feature>
<dbReference type="InterPro" id="IPR036249">
    <property type="entry name" value="Thioredoxin-like_sf"/>
</dbReference>
<dbReference type="AlphaFoldDB" id="A0A9P7KIW2"/>
<feature type="compositionally biased region" description="Pro residues" evidence="1">
    <location>
        <begin position="14"/>
        <end position="24"/>
    </location>
</feature>
<organism evidence="2 3">
    <name type="scientific">Sphagnurus paluster</name>
    <dbReference type="NCBI Taxonomy" id="117069"/>
    <lineage>
        <taxon>Eukaryota</taxon>
        <taxon>Fungi</taxon>
        <taxon>Dikarya</taxon>
        <taxon>Basidiomycota</taxon>
        <taxon>Agaricomycotina</taxon>
        <taxon>Agaricomycetes</taxon>
        <taxon>Agaricomycetidae</taxon>
        <taxon>Agaricales</taxon>
        <taxon>Tricholomatineae</taxon>
        <taxon>Lyophyllaceae</taxon>
        <taxon>Sphagnurus</taxon>
    </lineage>
</organism>
<dbReference type="SUPFAM" id="SSF52833">
    <property type="entry name" value="Thioredoxin-like"/>
    <property type="match status" value="1"/>
</dbReference>
<evidence type="ECO:0000313" key="3">
    <source>
        <dbReference type="Proteomes" id="UP000717328"/>
    </source>
</evidence>
<reference evidence="2" key="1">
    <citation type="submission" date="2021-02" db="EMBL/GenBank/DDBJ databases">
        <authorList>
            <person name="Nieuwenhuis M."/>
            <person name="Van De Peppel L.J.J."/>
        </authorList>
    </citation>
    <scope>NUCLEOTIDE SEQUENCE</scope>
    <source>
        <strain evidence="2">D49</strain>
    </source>
</reference>
<feature type="region of interest" description="Disordered" evidence="1">
    <location>
        <begin position="68"/>
        <end position="114"/>
    </location>
</feature>
<feature type="region of interest" description="Disordered" evidence="1">
    <location>
        <begin position="137"/>
        <end position="175"/>
    </location>
</feature>
<accession>A0A9P7KIW2</accession>
<feature type="compositionally biased region" description="Acidic residues" evidence="1">
    <location>
        <begin position="672"/>
        <end position="683"/>
    </location>
</feature>
<gene>
    <name evidence="2" type="ORF">H0H81_009007</name>
</gene>
<feature type="region of interest" description="Disordered" evidence="1">
    <location>
        <begin position="1"/>
        <end position="24"/>
    </location>
</feature>
<keyword evidence="3" id="KW-1185">Reference proteome</keyword>
<comment type="caution">
    <text evidence="2">The sequence shown here is derived from an EMBL/GenBank/DDBJ whole genome shotgun (WGS) entry which is preliminary data.</text>
</comment>
<protein>
    <submittedName>
        <fullName evidence="2">Uncharacterized protein</fullName>
    </submittedName>
</protein>
<feature type="compositionally biased region" description="Low complexity" evidence="1">
    <location>
        <begin position="525"/>
        <end position="536"/>
    </location>
</feature>
<sequence length="782" mass="85196">MQQPHYPQVKRKPPPAIDPRYPAPDPNDPFAPLWFLRSREVFVAAPDEAALLRHAPSHDIFLPALANRPKENHYRRRSQSTPATQVTTNIAFPSTRQQHDGTVSSDHTSDSSDVDVSVNVLSSCPSPPKRLVHKLLPKRSHQNPAVSATDPQPRLRTSTISPGKPALSSPFVHISSPTRPGPDDAFAYTNPRPAPCPVATSPIPASVSVPLLKRRVHIHRPHRSLPHPVPPPVEPEWAHPTRSQLARAAALPLIAASGLRVSFAALFATRRTIVIFIRHFWCPLCQDYLTTVAAANNQLQHLAVAETGEKVDLVIISNGAHAFIPKYRQLFGLKCEMYTDPDLRVYHALGMGRTAATSPRSSSADHAEACLAPDSTCSINNVNIGPDPQGITDGGYVRHTLVGGIAMVVARALKNGMPVWEKGGDIQQLGGEFVLGPGLTCTYAHRMQSPKGHAPIRDVFDAAGVHLPAPAPPLSTLPSSRTLPNLNIHIPTLPELARRTWHPRTNHNHSSSGGTPVRKRRNAQTSNNIGTTSSSSHKTLPDLREFGAWREGTRGAGTGAGVLGVSERRRPSTSSGVTRGHRRNSSGLALSPEEEAVWMRRRSASLRRLQERKSERRGAFVGYFGKEKERQWSGTVSGDGTDGASQCAPVCEEEPEPVMVIGFEGRDASISDVEEDDEGGAVEKAVEDDLAIDRGRNLEPEEKEDEREAEKPGSEMELPGESAEPPLESELESDVDAEADVGLELPAQNLDLNHRHLDVGEEVEGRVQRSSSLRVRAHDMDH</sequence>
<feature type="compositionally biased region" description="Acidic residues" evidence="1">
    <location>
        <begin position="727"/>
        <end position="741"/>
    </location>
</feature>
<dbReference type="EMBL" id="JABCKI010000257">
    <property type="protein sequence ID" value="KAG5651344.1"/>
    <property type="molecule type" value="Genomic_DNA"/>
</dbReference>
<dbReference type="Proteomes" id="UP000717328">
    <property type="component" value="Unassembled WGS sequence"/>
</dbReference>
<dbReference type="Gene3D" id="3.40.30.10">
    <property type="entry name" value="Glutaredoxin"/>
    <property type="match status" value="1"/>
</dbReference>
<dbReference type="PANTHER" id="PTHR28630">
    <property type="match status" value="1"/>
</dbReference>
<reference evidence="2" key="2">
    <citation type="submission" date="2021-10" db="EMBL/GenBank/DDBJ databases">
        <title>Phylogenomics reveals ancestral predisposition of the termite-cultivated fungus Termitomyces towards a domesticated lifestyle.</title>
        <authorList>
            <person name="Auxier B."/>
            <person name="Grum-Grzhimaylo A."/>
            <person name="Cardenas M.E."/>
            <person name="Lodge J.D."/>
            <person name="Laessoe T."/>
            <person name="Pedersen O."/>
            <person name="Smith M.E."/>
            <person name="Kuyper T.W."/>
            <person name="Franco-Molano E.A."/>
            <person name="Baroni T.J."/>
            <person name="Aanen D.K."/>
        </authorList>
    </citation>
    <scope>NUCLEOTIDE SEQUENCE</scope>
    <source>
        <strain evidence="2">D49</strain>
    </source>
</reference>
<dbReference type="PANTHER" id="PTHR28630:SF3">
    <property type="entry name" value="PEROXIREDOXIN-LIKE 2C"/>
    <property type="match status" value="1"/>
</dbReference>